<dbReference type="InterPro" id="IPR056119">
    <property type="entry name" value="DUF7702"/>
</dbReference>
<protein>
    <recommendedName>
        <fullName evidence="3">DUF7702 domain-containing protein</fullName>
    </recommendedName>
</protein>
<feature type="transmembrane region" description="Helical" evidence="2">
    <location>
        <begin position="108"/>
        <end position="128"/>
    </location>
</feature>
<accession>E4UQZ7</accession>
<sequence length="280" mass="30153">MAVDYRNGVAIFSLIVYLPCFFVAVYVALRHGFAKAAGWYFLVMLSLVRIVGACLELATIANPSEGLFTGAAVCNSVGVSPLILACIGLINRANNSIINRGKKGVPPIVFRVIGVLVLVGLILAIVGITNRNDGDMPYTPSVESKAAICITLGVWVITIGAVFIINANKQYLPDGEKKLLLAIAISLPFILVRLLYSFISAFSRSPKFSIVSGDVTIYLLMAVLEEMVVVITFIAVGVTLQQDGTAAYKGESGSDEEEMRFYPEGRDTQYGQSVPAPYSR</sequence>
<name>E4UQZ7_ARTGP</name>
<dbReference type="STRING" id="535722.E4UQZ7"/>
<feature type="transmembrane region" description="Helical" evidence="2">
    <location>
        <begin position="148"/>
        <end position="167"/>
    </location>
</feature>
<keyword evidence="2" id="KW-0472">Membrane</keyword>
<keyword evidence="5" id="KW-1185">Reference proteome</keyword>
<evidence type="ECO:0000259" key="3">
    <source>
        <dbReference type="Pfam" id="PF24800"/>
    </source>
</evidence>
<dbReference type="OMA" id="LCKTHGF"/>
<evidence type="ECO:0000313" key="4">
    <source>
        <dbReference type="EMBL" id="EFR00112.1"/>
    </source>
</evidence>
<keyword evidence="2" id="KW-0812">Transmembrane</keyword>
<keyword evidence="2" id="KW-1133">Transmembrane helix</keyword>
<dbReference type="OrthoDB" id="2560628at2759"/>
<reference evidence="5" key="1">
    <citation type="journal article" date="2012" name="MBio">
        <title>Comparative genome analysis of Trichophyton rubrum and related dermatophytes reveals candidate genes involved in infection.</title>
        <authorList>
            <person name="Martinez D.A."/>
            <person name="Oliver B.G."/>
            <person name="Graeser Y."/>
            <person name="Goldberg J.M."/>
            <person name="Li W."/>
            <person name="Martinez-Rossi N.M."/>
            <person name="Monod M."/>
            <person name="Shelest E."/>
            <person name="Barton R.C."/>
            <person name="Birch E."/>
            <person name="Brakhage A.A."/>
            <person name="Chen Z."/>
            <person name="Gurr S.J."/>
            <person name="Heiman D."/>
            <person name="Heitman J."/>
            <person name="Kosti I."/>
            <person name="Rossi A."/>
            <person name="Saif S."/>
            <person name="Samalova M."/>
            <person name="Saunders C.W."/>
            <person name="Shea T."/>
            <person name="Summerbell R.C."/>
            <person name="Xu J."/>
            <person name="Young S."/>
            <person name="Zeng Q."/>
            <person name="Birren B.W."/>
            <person name="Cuomo C.A."/>
            <person name="White T.C."/>
        </authorList>
    </citation>
    <scope>NUCLEOTIDE SEQUENCE [LARGE SCALE GENOMIC DNA]</scope>
    <source>
        <strain evidence="5">ATCC MYA-4604 / CBS 118893</strain>
    </source>
</reference>
<dbReference type="RefSeq" id="XP_003175594.1">
    <property type="nucleotide sequence ID" value="XM_003175546.1"/>
</dbReference>
<dbReference type="PANTHER" id="PTHR42109">
    <property type="entry name" value="UNPLACED GENOMIC SCAFFOLD UM_SCAF_CONTIG_1.265, WHOLE GENOME SHOTGUN SEQUENCE"/>
    <property type="match status" value="1"/>
</dbReference>
<dbReference type="HOGENOM" id="CLU_064985_0_2_1"/>
<feature type="transmembrane region" description="Helical" evidence="2">
    <location>
        <begin position="179"/>
        <end position="203"/>
    </location>
</feature>
<dbReference type="Proteomes" id="UP000002669">
    <property type="component" value="Unassembled WGS sequence"/>
</dbReference>
<dbReference type="Pfam" id="PF24800">
    <property type="entry name" value="DUF7702"/>
    <property type="match status" value="1"/>
</dbReference>
<feature type="transmembrane region" description="Helical" evidence="2">
    <location>
        <begin position="215"/>
        <end position="240"/>
    </location>
</feature>
<evidence type="ECO:0000313" key="5">
    <source>
        <dbReference type="Proteomes" id="UP000002669"/>
    </source>
</evidence>
<gene>
    <name evidence="4" type="ORF">MGYG_03118</name>
</gene>
<feature type="transmembrane region" description="Helical" evidence="2">
    <location>
        <begin position="6"/>
        <end position="27"/>
    </location>
</feature>
<dbReference type="eggNOG" id="ENOG502SCPV">
    <property type="taxonomic scope" value="Eukaryota"/>
</dbReference>
<dbReference type="AlphaFoldDB" id="E4UQZ7"/>
<dbReference type="PANTHER" id="PTHR42109:SF2">
    <property type="entry name" value="INTEGRAL MEMBRANE PROTEIN"/>
    <property type="match status" value="1"/>
</dbReference>
<dbReference type="InParanoid" id="E4UQZ7"/>
<dbReference type="GeneID" id="10030902"/>
<feature type="domain" description="DUF7702" evidence="3">
    <location>
        <begin position="3"/>
        <end position="242"/>
    </location>
</feature>
<feature type="transmembrane region" description="Helical" evidence="2">
    <location>
        <begin position="39"/>
        <end position="61"/>
    </location>
</feature>
<evidence type="ECO:0000256" key="2">
    <source>
        <dbReference type="SAM" id="Phobius"/>
    </source>
</evidence>
<feature type="transmembrane region" description="Helical" evidence="2">
    <location>
        <begin position="67"/>
        <end position="87"/>
    </location>
</feature>
<evidence type="ECO:0000256" key="1">
    <source>
        <dbReference type="SAM" id="MobiDB-lite"/>
    </source>
</evidence>
<organism evidence="5">
    <name type="scientific">Arthroderma gypseum (strain ATCC MYA-4604 / CBS 118893)</name>
    <name type="common">Microsporum gypseum</name>
    <dbReference type="NCBI Taxonomy" id="535722"/>
    <lineage>
        <taxon>Eukaryota</taxon>
        <taxon>Fungi</taxon>
        <taxon>Dikarya</taxon>
        <taxon>Ascomycota</taxon>
        <taxon>Pezizomycotina</taxon>
        <taxon>Eurotiomycetes</taxon>
        <taxon>Eurotiomycetidae</taxon>
        <taxon>Onygenales</taxon>
        <taxon>Arthrodermataceae</taxon>
        <taxon>Nannizzia</taxon>
    </lineage>
</organism>
<dbReference type="EMBL" id="DS989823">
    <property type="protein sequence ID" value="EFR00112.1"/>
    <property type="molecule type" value="Genomic_DNA"/>
</dbReference>
<dbReference type="VEuPathDB" id="FungiDB:MGYG_03118"/>
<feature type="region of interest" description="Disordered" evidence="1">
    <location>
        <begin position="247"/>
        <end position="280"/>
    </location>
</feature>
<proteinExistence type="predicted"/>